<keyword evidence="5 7" id="KW-0472">Membrane</keyword>
<feature type="transmembrane region" description="Helical" evidence="7">
    <location>
        <begin position="372"/>
        <end position="390"/>
    </location>
</feature>
<dbReference type="PROSITE" id="PS50850">
    <property type="entry name" value="MFS"/>
    <property type="match status" value="1"/>
</dbReference>
<name>N1QJM1_SPHMS</name>
<dbReference type="eggNOG" id="KOG0254">
    <property type="taxonomic scope" value="Eukaryota"/>
</dbReference>
<dbReference type="RefSeq" id="XP_016764608.1">
    <property type="nucleotide sequence ID" value="XM_016909378.1"/>
</dbReference>
<dbReference type="EMBL" id="KB456260">
    <property type="protein sequence ID" value="EMF16487.1"/>
    <property type="molecule type" value="Genomic_DNA"/>
</dbReference>
<keyword evidence="4 7" id="KW-1133">Transmembrane helix</keyword>
<dbReference type="AlphaFoldDB" id="N1QJM1"/>
<evidence type="ECO:0000256" key="2">
    <source>
        <dbReference type="ARBA" id="ARBA00022448"/>
    </source>
</evidence>
<evidence type="ECO:0000259" key="8">
    <source>
        <dbReference type="PROSITE" id="PS50850"/>
    </source>
</evidence>
<feature type="transmembrane region" description="Helical" evidence="7">
    <location>
        <begin position="293"/>
        <end position="312"/>
    </location>
</feature>
<keyword evidence="2" id="KW-0813">Transport</keyword>
<feature type="transmembrane region" description="Helical" evidence="7">
    <location>
        <begin position="262"/>
        <end position="281"/>
    </location>
</feature>
<dbReference type="PANTHER" id="PTHR23501:SF191">
    <property type="entry name" value="VACUOLAR BASIC AMINO ACID TRANSPORTER 4"/>
    <property type="match status" value="1"/>
</dbReference>
<dbReference type="GO" id="GO:0015174">
    <property type="term" value="F:basic amino acid transmembrane transporter activity"/>
    <property type="evidence" value="ECO:0007669"/>
    <property type="project" value="TreeGrafter"/>
</dbReference>
<evidence type="ECO:0000313" key="9">
    <source>
        <dbReference type="EMBL" id="EMF16487.1"/>
    </source>
</evidence>
<dbReference type="GeneID" id="27906515"/>
<comment type="subcellular location">
    <subcellularLocation>
        <location evidence="1">Endomembrane system</location>
        <topology evidence="1">Multi-pass membrane protein</topology>
    </subcellularLocation>
</comment>
<evidence type="ECO:0000313" key="10">
    <source>
        <dbReference type="Proteomes" id="UP000016931"/>
    </source>
</evidence>
<dbReference type="Pfam" id="PF07690">
    <property type="entry name" value="MFS_1"/>
    <property type="match status" value="1"/>
</dbReference>
<dbReference type="GO" id="GO:0000329">
    <property type="term" value="C:fungal-type vacuole membrane"/>
    <property type="evidence" value="ECO:0007669"/>
    <property type="project" value="TreeGrafter"/>
</dbReference>
<feature type="transmembrane region" description="Helical" evidence="7">
    <location>
        <begin position="466"/>
        <end position="488"/>
    </location>
</feature>
<dbReference type="GO" id="GO:0012505">
    <property type="term" value="C:endomembrane system"/>
    <property type="evidence" value="ECO:0007669"/>
    <property type="project" value="UniProtKB-SubCell"/>
</dbReference>
<sequence>MPKRQSLQSLPPEPINETTPLLHPNQDGSNTGSLPAENISELEAQAEQERREYESGHIPLATTPSTKRLLATMSSLWTVTFFAALDTTVVATLSNPISAAFHSGTSFSWIATGYLIANAAFQPLSGKLTDIYGRRAGLIFAFTFFSAGTLICGLAQSATVMIVGRVIAGAGGGCLNTISVFVASDLIPLRRRGVWQGIGNIVFGLGMGLGGVFGGWINDTPGLGWRWAFYIQIPFAVIGGIFGSYMLDIPVRESDKSKIQRVDFLGAGTLVTALVLLLLGLNSGGNIVPWNHPLVYVSIPLSFLMLLAFIYIEDRIAAEPIIPVRLLANRSVAAACLTNWFMTMSVFSLIYYGPIFFQVVRHVSPTRAGTLFIPQAIGTSLGSLASGIVMRLTGKYWQLNILMQILALLSTSLILWQFDENVPAVSPFIFLFMEGTAYGSMLTITLIALISAVDHKYQAVITSASYAFRSTGSSIGITIAGAVFQNLLKSGLYDRFGSEAGAADRIQRIRESTDELDHLPEGWYPGVIASYVDALRGVWVVVVGFAALTAIVSGFIKQHKLYNNLDRK</sequence>
<dbReference type="PANTHER" id="PTHR23501">
    <property type="entry name" value="MAJOR FACILITATOR SUPERFAMILY"/>
    <property type="match status" value="1"/>
</dbReference>
<evidence type="ECO:0000256" key="7">
    <source>
        <dbReference type="SAM" id="Phobius"/>
    </source>
</evidence>
<feature type="transmembrane region" description="Helical" evidence="7">
    <location>
        <begin position="136"/>
        <end position="156"/>
    </location>
</feature>
<feature type="transmembrane region" description="Helical" evidence="7">
    <location>
        <begin position="229"/>
        <end position="250"/>
    </location>
</feature>
<dbReference type="OMA" id="HKLHNNL"/>
<dbReference type="HOGENOM" id="CLU_000960_22_3_1"/>
<proteinExistence type="predicted"/>
<evidence type="ECO:0000256" key="3">
    <source>
        <dbReference type="ARBA" id="ARBA00022692"/>
    </source>
</evidence>
<dbReference type="Proteomes" id="UP000016931">
    <property type="component" value="Unassembled WGS sequence"/>
</dbReference>
<dbReference type="SUPFAM" id="SSF103473">
    <property type="entry name" value="MFS general substrate transporter"/>
    <property type="match status" value="1"/>
</dbReference>
<feature type="transmembrane region" description="Helical" evidence="7">
    <location>
        <begin position="332"/>
        <end position="352"/>
    </location>
</feature>
<evidence type="ECO:0000256" key="5">
    <source>
        <dbReference type="ARBA" id="ARBA00023136"/>
    </source>
</evidence>
<dbReference type="Gene3D" id="1.20.1250.20">
    <property type="entry name" value="MFS general substrate transporter like domains"/>
    <property type="match status" value="1"/>
</dbReference>
<feature type="transmembrane region" description="Helical" evidence="7">
    <location>
        <begin position="106"/>
        <end position="124"/>
    </location>
</feature>
<protein>
    <submittedName>
        <fullName evidence="9">MFS general substrate transporter</fullName>
    </submittedName>
</protein>
<keyword evidence="3 7" id="KW-0812">Transmembrane</keyword>
<dbReference type="InterPro" id="IPR011701">
    <property type="entry name" value="MFS"/>
</dbReference>
<gene>
    <name evidence="9" type="ORF">SEPMUDRAFT_55872</name>
</gene>
<evidence type="ECO:0000256" key="4">
    <source>
        <dbReference type="ARBA" id="ARBA00022989"/>
    </source>
</evidence>
<feature type="region of interest" description="Disordered" evidence="6">
    <location>
        <begin position="1"/>
        <end position="40"/>
    </location>
</feature>
<feature type="transmembrane region" description="Helical" evidence="7">
    <location>
        <begin position="194"/>
        <end position="217"/>
    </location>
</feature>
<dbReference type="OrthoDB" id="3437016at2759"/>
<feature type="transmembrane region" description="Helical" evidence="7">
    <location>
        <begin position="162"/>
        <end position="182"/>
    </location>
</feature>
<evidence type="ECO:0000256" key="6">
    <source>
        <dbReference type="SAM" id="MobiDB-lite"/>
    </source>
</evidence>
<feature type="transmembrane region" description="Helical" evidence="7">
    <location>
        <begin position="397"/>
        <end position="416"/>
    </location>
</feature>
<feature type="transmembrane region" description="Helical" evidence="7">
    <location>
        <begin position="76"/>
        <end position="94"/>
    </location>
</feature>
<feature type="domain" description="Major facilitator superfamily (MFS) profile" evidence="8">
    <location>
        <begin position="72"/>
        <end position="561"/>
    </location>
</feature>
<organism evidence="9 10">
    <name type="scientific">Sphaerulina musiva (strain SO2202)</name>
    <name type="common">Poplar stem canker fungus</name>
    <name type="synonym">Septoria musiva</name>
    <dbReference type="NCBI Taxonomy" id="692275"/>
    <lineage>
        <taxon>Eukaryota</taxon>
        <taxon>Fungi</taxon>
        <taxon>Dikarya</taxon>
        <taxon>Ascomycota</taxon>
        <taxon>Pezizomycotina</taxon>
        <taxon>Dothideomycetes</taxon>
        <taxon>Dothideomycetidae</taxon>
        <taxon>Mycosphaerellales</taxon>
        <taxon>Mycosphaerellaceae</taxon>
        <taxon>Sphaerulina</taxon>
    </lineage>
</organism>
<reference evidence="9 10" key="1">
    <citation type="journal article" date="2012" name="PLoS Pathog.">
        <title>Diverse lifestyles and strategies of plant pathogenesis encoded in the genomes of eighteen Dothideomycetes fungi.</title>
        <authorList>
            <person name="Ohm R.A."/>
            <person name="Feau N."/>
            <person name="Henrissat B."/>
            <person name="Schoch C.L."/>
            <person name="Horwitz B.A."/>
            <person name="Barry K.W."/>
            <person name="Condon B.J."/>
            <person name="Copeland A.C."/>
            <person name="Dhillon B."/>
            <person name="Glaser F."/>
            <person name="Hesse C.N."/>
            <person name="Kosti I."/>
            <person name="LaButti K."/>
            <person name="Lindquist E.A."/>
            <person name="Lucas S."/>
            <person name="Salamov A.A."/>
            <person name="Bradshaw R.E."/>
            <person name="Ciuffetti L."/>
            <person name="Hamelin R.C."/>
            <person name="Kema G.H.J."/>
            <person name="Lawrence C."/>
            <person name="Scott J.A."/>
            <person name="Spatafora J.W."/>
            <person name="Turgeon B.G."/>
            <person name="de Wit P.J.G.M."/>
            <person name="Zhong S."/>
            <person name="Goodwin S.B."/>
            <person name="Grigoriev I.V."/>
        </authorList>
    </citation>
    <scope>NUCLEOTIDE SEQUENCE [LARGE SCALE GENOMIC DNA]</scope>
    <source>
        <strain evidence="9 10">SO2202</strain>
    </source>
</reference>
<dbReference type="InterPro" id="IPR036259">
    <property type="entry name" value="MFS_trans_sf"/>
</dbReference>
<feature type="transmembrane region" description="Helical" evidence="7">
    <location>
        <begin position="537"/>
        <end position="556"/>
    </location>
</feature>
<dbReference type="InterPro" id="IPR020846">
    <property type="entry name" value="MFS_dom"/>
</dbReference>
<keyword evidence="10" id="KW-1185">Reference proteome</keyword>
<feature type="transmembrane region" description="Helical" evidence="7">
    <location>
        <begin position="428"/>
        <end position="454"/>
    </location>
</feature>
<accession>N1QJM1</accession>
<evidence type="ECO:0000256" key="1">
    <source>
        <dbReference type="ARBA" id="ARBA00004127"/>
    </source>
</evidence>